<dbReference type="InterPro" id="IPR006156">
    <property type="entry name" value="Dihydroneopterin_aldolase"/>
</dbReference>
<dbReference type="Proteomes" id="UP000259211">
    <property type="component" value="Unassembled WGS sequence"/>
</dbReference>
<evidence type="ECO:0000256" key="2">
    <source>
        <dbReference type="ARBA" id="ARBA00005013"/>
    </source>
</evidence>
<dbReference type="InterPro" id="IPR043133">
    <property type="entry name" value="GTP-CH-I_C/QueF"/>
</dbReference>
<dbReference type="CDD" id="cd00534">
    <property type="entry name" value="DHNA_DHNTPE"/>
    <property type="match status" value="1"/>
</dbReference>
<evidence type="ECO:0000256" key="4">
    <source>
        <dbReference type="ARBA" id="ARBA00022909"/>
    </source>
</evidence>
<dbReference type="SMART" id="SM00905">
    <property type="entry name" value="FolB"/>
    <property type="match status" value="1"/>
</dbReference>
<accession>A0A3E2D9M5</accession>
<evidence type="ECO:0000313" key="9">
    <source>
        <dbReference type="Proteomes" id="UP000259211"/>
    </source>
</evidence>
<dbReference type="Pfam" id="PF02152">
    <property type="entry name" value="FolB"/>
    <property type="match status" value="1"/>
</dbReference>
<gene>
    <name evidence="8" type="primary">folB</name>
    <name evidence="8" type="ORF">CHT91_11575</name>
</gene>
<dbReference type="GO" id="GO:0046656">
    <property type="term" value="P:folic acid biosynthetic process"/>
    <property type="evidence" value="ECO:0007669"/>
    <property type="project" value="UniProtKB-UniRule"/>
</dbReference>
<proteinExistence type="inferred from homology"/>
<evidence type="ECO:0000256" key="6">
    <source>
        <dbReference type="RuleBase" id="RU362079"/>
    </source>
</evidence>
<evidence type="ECO:0000259" key="7">
    <source>
        <dbReference type="SMART" id="SM00905"/>
    </source>
</evidence>
<dbReference type="Gene3D" id="3.30.1130.10">
    <property type="match status" value="1"/>
</dbReference>
<evidence type="ECO:0000256" key="3">
    <source>
        <dbReference type="ARBA" id="ARBA00005708"/>
    </source>
</evidence>
<comment type="similarity">
    <text evidence="3 6">Belongs to the DHNA family.</text>
</comment>
<feature type="domain" description="Dihydroneopterin aldolase/epimerase" evidence="7">
    <location>
        <begin position="6"/>
        <end position="117"/>
    </location>
</feature>
<reference evidence="8 9" key="1">
    <citation type="submission" date="2017-07" db="EMBL/GenBank/DDBJ databases">
        <authorList>
            <person name="Sun Z.S."/>
            <person name="Albrecht U."/>
            <person name="Echele G."/>
            <person name="Lee C.C."/>
        </authorList>
    </citation>
    <scope>NUCLEOTIDE SEQUENCE [LARGE SCALE GENOMIC DNA]</scope>
    <source>
        <strain evidence="8 9">P16-029</strain>
    </source>
</reference>
<dbReference type="RefSeq" id="WP_117189760.1">
    <property type="nucleotide sequence ID" value="NZ_NOWI01000012.1"/>
</dbReference>
<keyword evidence="5 6" id="KW-0456">Lyase</keyword>
<dbReference type="GO" id="GO:0004150">
    <property type="term" value="F:dihydroneopterin aldolase activity"/>
    <property type="evidence" value="ECO:0007669"/>
    <property type="project" value="UniProtKB-UniRule"/>
</dbReference>
<comment type="caution">
    <text evidence="8">The sequence shown here is derived from an EMBL/GenBank/DDBJ whole genome shotgun (WGS) entry which is preliminary data.</text>
</comment>
<dbReference type="EMBL" id="NOWI01000012">
    <property type="protein sequence ID" value="RFT42105.1"/>
    <property type="molecule type" value="Genomic_DNA"/>
</dbReference>
<comment type="function">
    <text evidence="6">Catalyzes the conversion of 7,8-dihydroneopterin to 6-hydroxymethyl-7,8-dihydropterin.</text>
</comment>
<dbReference type="UniPathway" id="UPA00077">
    <property type="reaction ID" value="UER00154"/>
</dbReference>
<dbReference type="SUPFAM" id="SSF55620">
    <property type="entry name" value="Tetrahydrobiopterin biosynthesis enzymes-like"/>
    <property type="match status" value="1"/>
</dbReference>
<dbReference type="NCBIfam" id="TIGR00526">
    <property type="entry name" value="folB_dom"/>
    <property type="match status" value="1"/>
</dbReference>
<name>A0A3E2D9M5_9ACTN</name>
<dbReference type="AlphaFoldDB" id="A0A3E2D9M5"/>
<dbReference type="EC" id="4.1.2.25" evidence="6"/>
<keyword evidence="4 6" id="KW-0289">Folate biosynthesis</keyword>
<sequence length="120" mass="12688">MTDGQITLTGIRAHANHGILASERELGQPFSADVTLGVDMDTDSDDITKAVNYATVAQQVLNVLAGEPVNLIETLAGRIADTVLAISPRVRHVQVTVHKPHAPVGVALDDVAVTCRKDAE</sequence>
<organism evidence="8 9">
    <name type="scientific">Cutibacterium avidum</name>
    <dbReference type="NCBI Taxonomy" id="33010"/>
    <lineage>
        <taxon>Bacteria</taxon>
        <taxon>Bacillati</taxon>
        <taxon>Actinomycetota</taxon>
        <taxon>Actinomycetes</taxon>
        <taxon>Propionibacteriales</taxon>
        <taxon>Propionibacteriaceae</taxon>
        <taxon>Cutibacterium</taxon>
    </lineage>
</organism>
<dbReference type="GO" id="GO:0046654">
    <property type="term" value="P:tetrahydrofolate biosynthetic process"/>
    <property type="evidence" value="ECO:0007669"/>
    <property type="project" value="UniProtKB-UniRule"/>
</dbReference>
<protein>
    <recommendedName>
        <fullName evidence="6">7,8-dihydroneopterin aldolase</fullName>
        <ecNumber evidence="6">4.1.2.25</ecNumber>
    </recommendedName>
</protein>
<comment type="catalytic activity">
    <reaction evidence="1 6">
        <text>7,8-dihydroneopterin = 6-hydroxymethyl-7,8-dihydropterin + glycolaldehyde</text>
        <dbReference type="Rhea" id="RHEA:10540"/>
        <dbReference type="ChEBI" id="CHEBI:17001"/>
        <dbReference type="ChEBI" id="CHEBI:17071"/>
        <dbReference type="ChEBI" id="CHEBI:44841"/>
        <dbReference type="EC" id="4.1.2.25"/>
    </reaction>
</comment>
<comment type="pathway">
    <text evidence="2 6">Cofactor biosynthesis; tetrahydrofolate biosynthesis; 2-amino-4-hydroxy-6-hydroxymethyl-7,8-dihydropteridine diphosphate from 7,8-dihydroneopterin triphosphate: step 3/4.</text>
</comment>
<dbReference type="NCBIfam" id="TIGR00525">
    <property type="entry name" value="folB"/>
    <property type="match status" value="1"/>
</dbReference>
<dbReference type="PANTHER" id="PTHR42844:SF1">
    <property type="entry name" value="DIHYDRONEOPTERIN ALDOLASE 1-RELATED"/>
    <property type="match status" value="1"/>
</dbReference>
<evidence type="ECO:0000313" key="8">
    <source>
        <dbReference type="EMBL" id="RFT42105.1"/>
    </source>
</evidence>
<evidence type="ECO:0000256" key="5">
    <source>
        <dbReference type="ARBA" id="ARBA00023239"/>
    </source>
</evidence>
<dbReference type="PANTHER" id="PTHR42844">
    <property type="entry name" value="DIHYDRONEOPTERIN ALDOLASE 1-RELATED"/>
    <property type="match status" value="1"/>
</dbReference>
<dbReference type="GO" id="GO:0005737">
    <property type="term" value="C:cytoplasm"/>
    <property type="evidence" value="ECO:0007669"/>
    <property type="project" value="TreeGrafter"/>
</dbReference>
<evidence type="ECO:0000256" key="1">
    <source>
        <dbReference type="ARBA" id="ARBA00001353"/>
    </source>
</evidence>
<dbReference type="InterPro" id="IPR006157">
    <property type="entry name" value="FolB_dom"/>
</dbReference>